<evidence type="ECO:0000313" key="10">
    <source>
        <dbReference type="EMBL" id="GGW54776.1"/>
    </source>
</evidence>
<evidence type="ECO:0000256" key="1">
    <source>
        <dbReference type="ARBA" id="ARBA00001974"/>
    </source>
</evidence>
<dbReference type="RefSeq" id="WP_190016253.1">
    <property type="nucleotide sequence ID" value="NZ_BMUE01000007.1"/>
</dbReference>
<keyword evidence="4" id="KW-0274">FAD</keyword>
<reference evidence="10" key="1">
    <citation type="journal article" date="2014" name="Int. J. Syst. Evol. Microbiol.">
        <title>Complete genome sequence of Corynebacterium casei LMG S-19264T (=DSM 44701T), isolated from a smear-ripened cheese.</title>
        <authorList>
            <consortium name="US DOE Joint Genome Institute (JGI-PGF)"/>
            <person name="Walter F."/>
            <person name="Albersmeier A."/>
            <person name="Kalinowski J."/>
            <person name="Ruckert C."/>
        </authorList>
    </citation>
    <scope>NUCLEOTIDE SEQUENCE</scope>
    <source>
        <strain evidence="10">JCM 4490</strain>
    </source>
</reference>
<keyword evidence="3" id="KW-0285">Flavoprotein</keyword>
<feature type="short sequence motif" description="GXSXG" evidence="7">
    <location>
        <begin position="69"/>
        <end position="73"/>
    </location>
</feature>
<comment type="caution">
    <text evidence="7">Lacks conserved residue(s) required for the propagation of feature annotation.</text>
</comment>
<dbReference type="EMBL" id="BMUE01000007">
    <property type="protein sequence ID" value="GGW54776.1"/>
    <property type="molecule type" value="Genomic_DNA"/>
</dbReference>
<feature type="domain" description="PNPLA" evidence="9">
    <location>
        <begin position="37"/>
        <end position="206"/>
    </location>
</feature>
<feature type="active site" description="Proton acceptor" evidence="7">
    <location>
        <position position="193"/>
    </location>
</feature>
<feature type="compositionally biased region" description="Basic and acidic residues" evidence="8">
    <location>
        <begin position="1"/>
        <end position="27"/>
    </location>
</feature>
<proteinExistence type="inferred from homology"/>
<dbReference type="GO" id="GO:0016491">
    <property type="term" value="F:oxidoreductase activity"/>
    <property type="evidence" value="ECO:0007669"/>
    <property type="project" value="UniProtKB-KW"/>
</dbReference>
<evidence type="ECO:0000259" key="9">
    <source>
        <dbReference type="PROSITE" id="PS51635"/>
    </source>
</evidence>
<gene>
    <name evidence="10" type="ORF">GCM10010503_34640</name>
</gene>
<dbReference type="AlphaFoldDB" id="A0A918J7D1"/>
<dbReference type="SUPFAM" id="SSF52151">
    <property type="entry name" value="FabD/lysophospholipase-like"/>
    <property type="match status" value="1"/>
</dbReference>
<keyword evidence="5" id="KW-0560">Oxidoreductase</keyword>
<protein>
    <recommendedName>
        <fullName evidence="9">PNPLA domain-containing protein</fullName>
    </recommendedName>
</protein>
<evidence type="ECO:0000256" key="4">
    <source>
        <dbReference type="ARBA" id="ARBA00022827"/>
    </source>
</evidence>
<evidence type="ECO:0000256" key="7">
    <source>
        <dbReference type="PROSITE-ProRule" id="PRU01161"/>
    </source>
</evidence>
<dbReference type="InterPro" id="IPR052542">
    <property type="entry name" value="Cholesterol_Oxidase"/>
</dbReference>
<dbReference type="PANTHER" id="PTHR47470:SF1">
    <property type="entry name" value="FAD-DEPENDENT OXIDOREDUCTASE 2 FAD BINDING DOMAIN-CONTAINING PROTEIN"/>
    <property type="match status" value="1"/>
</dbReference>
<evidence type="ECO:0000256" key="8">
    <source>
        <dbReference type="SAM" id="MobiDB-lite"/>
    </source>
</evidence>
<dbReference type="Proteomes" id="UP000620224">
    <property type="component" value="Unassembled WGS sequence"/>
</dbReference>
<feature type="region of interest" description="Disordered" evidence="8">
    <location>
        <begin position="1"/>
        <end position="35"/>
    </location>
</feature>
<dbReference type="InterPro" id="IPR016035">
    <property type="entry name" value="Acyl_Trfase/lysoPLipase"/>
</dbReference>
<keyword evidence="7" id="KW-0378">Hydrolase</keyword>
<keyword evidence="11" id="KW-1185">Reference proteome</keyword>
<comment type="cofactor">
    <cofactor evidence="1">
        <name>FAD</name>
        <dbReference type="ChEBI" id="CHEBI:57692"/>
    </cofactor>
</comment>
<evidence type="ECO:0000256" key="2">
    <source>
        <dbReference type="ARBA" id="ARBA00010790"/>
    </source>
</evidence>
<comment type="caution">
    <text evidence="10">The sequence shown here is derived from an EMBL/GenBank/DDBJ whole genome shotgun (WGS) entry which is preliminary data.</text>
</comment>
<dbReference type="GO" id="GO:0016042">
    <property type="term" value="P:lipid catabolic process"/>
    <property type="evidence" value="ECO:0007669"/>
    <property type="project" value="UniProtKB-UniRule"/>
</dbReference>
<dbReference type="InterPro" id="IPR002641">
    <property type="entry name" value="PNPLA_dom"/>
</dbReference>
<dbReference type="PANTHER" id="PTHR47470">
    <property type="entry name" value="CHOLESTEROL OXIDASE"/>
    <property type="match status" value="1"/>
</dbReference>
<feature type="active site" description="Nucleophile" evidence="7">
    <location>
        <position position="71"/>
    </location>
</feature>
<reference evidence="10" key="2">
    <citation type="submission" date="2020-09" db="EMBL/GenBank/DDBJ databases">
        <authorList>
            <person name="Sun Q."/>
            <person name="Ohkuma M."/>
        </authorList>
    </citation>
    <scope>NUCLEOTIDE SEQUENCE</scope>
    <source>
        <strain evidence="10">JCM 4490</strain>
    </source>
</reference>
<accession>A0A918J7D1</accession>
<keyword evidence="6 7" id="KW-0443">Lipid metabolism</keyword>
<dbReference type="PROSITE" id="PS51635">
    <property type="entry name" value="PNPLA"/>
    <property type="match status" value="1"/>
</dbReference>
<dbReference type="GO" id="GO:0016787">
    <property type="term" value="F:hydrolase activity"/>
    <property type="evidence" value="ECO:0007669"/>
    <property type="project" value="UniProtKB-UniRule"/>
</dbReference>
<keyword evidence="7" id="KW-0442">Lipid degradation</keyword>
<evidence type="ECO:0000256" key="5">
    <source>
        <dbReference type="ARBA" id="ARBA00023002"/>
    </source>
</evidence>
<evidence type="ECO:0000256" key="3">
    <source>
        <dbReference type="ARBA" id="ARBA00022630"/>
    </source>
</evidence>
<dbReference type="Pfam" id="PF01734">
    <property type="entry name" value="Patatin"/>
    <property type="match status" value="1"/>
</dbReference>
<comment type="similarity">
    <text evidence="2">Belongs to the GMC oxidoreductase family.</text>
</comment>
<name>A0A918J7D1_9ACTN</name>
<evidence type="ECO:0000313" key="11">
    <source>
        <dbReference type="Proteomes" id="UP000620224"/>
    </source>
</evidence>
<evidence type="ECO:0000256" key="6">
    <source>
        <dbReference type="ARBA" id="ARBA00023098"/>
    </source>
</evidence>
<organism evidence="10 11">
    <name type="scientific">Streptomyces lucensis JCM 4490</name>
    <dbReference type="NCBI Taxonomy" id="1306176"/>
    <lineage>
        <taxon>Bacteria</taxon>
        <taxon>Bacillati</taxon>
        <taxon>Actinomycetota</taxon>
        <taxon>Actinomycetes</taxon>
        <taxon>Kitasatosporales</taxon>
        <taxon>Streptomycetaceae</taxon>
        <taxon>Streptomyces</taxon>
    </lineage>
</organism>
<sequence length="534" mass="60586">MTNDHESHDHEPHDRESHDRERHDHGTGGDGAPRRSLLLAGGGVKVAFQAGVLQVLLDEARLRFDHVDGASGGIFNLAMYCQGMSGRDIADNWRRLRPLKGVSLNWRELPKGPYARSLFTLEGYRRHVFPDWGLDWERIRATDRVATFNLYNFSANELQPVTADRMDEDRLRAGVSLPMWFPPVVIDGQTYIDPVYLTDANVEEAIRRGCDELWIIWTVSRRRRWRDGFVANYFHIIETVANGRLKHWLDRVEASNAALRRGEQGEFGRPIDVRTIEAEVPLHYLINFGRDRFAQAVELGVCKARQWCADQGIPYTPARSPDRPRDTTRLSFSERMVGAVAFGEKEYDAPAAAASGTVARLDLRLTAGIKGVDRFIADPRHEASLTGRVICQELGGRLPVEHGSLRLLVEDRDPEHLRMLYRIHFTDRAGHPLTLTGFKDVGEDSRRGLWNDTTVLYTRVLRGHLAPEEDDAAEVVASGTVRIRPADFLKQLTTFRVQAPTLGARVTVLRRFGQFFLGRLWDVYGQNVLAWSPL</sequence>
<dbReference type="Gene3D" id="3.40.1090.10">
    <property type="entry name" value="Cytosolic phospholipase A2 catalytic domain"/>
    <property type="match status" value="1"/>
</dbReference>